<dbReference type="Gene3D" id="1.25.40.20">
    <property type="entry name" value="Ankyrin repeat-containing domain"/>
    <property type="match status" value="4"/>
</dbReference>
<dbReference type="PANTHER" id="PTHR24198">
    <property type="entry name" value="ANKYRIN REPEAT AND PROTEIN KINASE DOMAIN-CONTAINING PROTEIN"/>
    <property type="match status" value="1"/>
</dbReference>
<dbReference type="PRINTS" id="PR01415">
    <property type="entry name" value="ANKYRIN"/>
</dbReference>
<evidence type="ECO:0000256" key="3">
    <source>
        <dbReference type="PROSITE-ProRule" id="PRU00023"/>
    </source>
</evidence>
<feature type="compositionally biased region" description="Acidic residues" evidence="4">
    <location>
        <begin position="7"/>
        <end position="16"/>
    </location>
</feature>
<feature type="repeat" description="ANK" evidence="3">
    <location>
        <begin position="352"/>
        <end position="376"/>
    </location>
</feature>
<accession>A0AAN8RWX5</accession>
<evidence type="ECO:0000313" key="7">
    <source>
        <dbReference type="Proteomes" id="UP001307849"/>
    </source>
</evidence>
<reference evidence="6 7" key="1">
    <citation type="submission" date="2019-10" db="EMBL/GenBank/DDBJ databases">
        <authorList>
            <person name="Palmer J.M."/>
        </authorList>
    </citation>
    <scope>NUCLEOTIDE SEQUENCE [LARGE SCALE GENOMIC DNA]</scope>
    <source>
        <strain evidence="6 7">TWF506</strain>
    </source>
</reference>
<feature type="repeat" description="ANK" evidence="3">
    <location>
        <begin position="754"/>
        <end position="786"/>
    </location>
</feature>
<proteinExistence type="predicted"/>
<feature type="repeat" description="ANK" evidence="3">
    <location>
        <begin position="593"/>
        <end position="625"/>
    </location>
</feature>
<dbReference type="InterPro" id="IPR036770">
    <property type="entry name" value="Ankyrin_rpt-contain_sf"/>
</dbReference>
<keyword evidence="7" id="KW-1185">Reference proteome</keyword>
<feature type="repeat" description="ANK" evidence="3">
    <location>
        <begin position="787"/>
        <end position="819"/>
    </location>
</feature>
<feature type="region of interest" description="Disordered" evidence="4">
    <location>
        <begin position="624"/>
        <end position="693"/>
    </location>
</feature>
<dbReference type="Pfam" id="PF14420">
    <property type="entry name" value="Clr5"/>
    <property type="match status" value="1"/>
</dbReference>
<dbReference type="PROSITE" id="PS50088">
    <property type="entry name" value="ANK_REPEAT"/>
    <property type="match status" value="12"/>
</dbReference>
<keyword evidence="2 3" id="KW-0040">ANK repeat</keyword>
<dbReference type="AlphaFoldDB" id="A0AAN8RWX5"/>
<evidence type="ECO:0000256" key="1">
    <source>
        <dbReference type="ARBA" id="ARBA00022737"/>
    </source>
</evidence>
<feature type="compositionally biased region" description="Low complexity" evidence="4">
    <location>
        <begin position="625"/>
        <end position="643"/>
    </location>
</feature>
<name>A0AAN8RWX5_9PEZI</name>
<keyword evidence="1" id="KW-0677">Repeat</keyword>
<evidence type="ECO:0000313" key="6">
    <source>
        <dbReference type="EMBL" id="KAK6513075.1"/>
    </source>
</evidence>
<feature type="region of interest" description="Disordered" evidence="4">
    <location>
        <begin position="117"/>
        <end position="137"/>
    </location>
</feature>
<feature type="repeat" description="ANK" evidence="3">
    <location>
        <begin position="721"/>
        <end position="753"/>
    </location>
</feature>
<organism evidence="6 7">
    <name type="scientific">Arthrobotrys conoides</name>
    <dbReference type="NCBI Taxonomy" id="74498"/>
    <lineage>
        <taxon>Eukaryota</taxon>
        <taxon>Fungi</taxon>
        <taxon>Dikarya</taxon>
        <taxon>Ascomycota</taxon>
        <taxon>Pezizomycotina</taxon>
        <taxon>Orbiliomycetes</taxon>
        <taxon>Orbiliales</taxon>
        <taxon>Orbiliaceae</taxon>
        <taxon>Arthrobotrys</taxon>
    </lineage>
</organism>
<sequence>MASNSMDSEEIGLSETDEGHVIGEQLSETAPTKKALTITEAEWARHKLEIKRVYVDGRKSLEYLRDHMRRRGLDANQAQYLRMIRKWGFQKKHTKNRRQPSLIPESGARLLTNKRPRENIGASNPHARPNPNPLSQTPVLSSSRFCGPPQYMTSNPFFVDPNVNAPSRDNFNPSNAYAHNLGFPALAYVGTGPAMLSFDSNIPGNSDDSISLGPSAYLNLPGDSAFNEDPAIDLHLFEDPYRSNTATNESINNIDPAMMPPASTDDFDAVGEPAQVAGTAGVRRIGNPSRPPKANRRGNYGVETTREDSSTDIVTPTGKLQPIHIAVQAGSISLVELFLEKSPKCADLRAEKGVTPLWIASQGGHTKIAKLLIENGKVDVNISTHESNRTPLHQAAQRGNEEIVKLLLAKGAKADPRDARGVTPLFSASQKGSVSIVKLLAGRKDVDIDVATVKEKRTPIHQAAQGGHTEVVKILLEHGAACDPRDNDGTSPLYAASQSGYTNIVEMLLKQGANAEVICTSGSNRRPFHHAATHGHTALCRLFLEYKVDFEPLDETNCSPLFFACQGGHHEIVEMLLQAGADCENTWQSQKGGGRRCLHQAAQNGHFRVVQLLLEAGADVDPDTDIFSSSSSSDESNRSDGSSPNNSETEVVISTHSAKRARKRFREKSQKSQKGAKKRQCKRPEPKTPSPLALAARNGYYDIVKLLVERGADVHSTSLKDLRPQLHQAVGSGKAEIVQYLLDKGAEVDAKDLDGWSAIMLAAQEGNCNIIQVLVDAGANVNSEANSGATALFIAAQQGHTAVVKVLLDNGARSFATNKSGRHPIHQAAQSAHFEVLKLLVEHDKESIHCKDKNGHTVMGLAAAGKEPVRTGIVRYLYEKGAGSLMDDE</sequence>
<feature type="repeat" description="ANK" evidence="3">
    <location>
        <begin position="523"/>
        <end position="555"/>
    </location>
</feature>
<dbReference type="InterPro" id="IPR002110">
    <property type="entry name" value="Ankyrin_rpt"/>
</dbReference>
<evidence type="ECO:0000256" key="4">
    <source>
        <dbReference type="SAM" id="MobiDB-lite"/>
    </source>
</evidence>
<dbReference type="Pfam" id="PF00023">
    <property type="entry name" value="Ank"/>
    <property type="match status" value="1"/>
</dbReference>
<protein>
    <recommendedName>
        <fullName evidence="5">Clr5 domain-containing protein</fullName>
    </recommendedName>
</protein>
<feature type="repeat" description="ANK" evidence="3">
    <location>
        <begin position="488"/>
        <end position="520"/>
    </location>
</feature>
<feature type="compositionally biased region" description="Basic residues" evidence="4">
    <location>
        <begin position="657"/>
        <end position="666"/>
    </location>
</feature>
<feature type="compositionally biased region" description="Polar residues" evidence="4">
    <location>
        <begin position="644"/>
        <end position="656"/>
    </location>
</feature>
<dbReference type="EMBL" id="JAVHJM010000006">
    <property type="protein sequence ID" value="KAK6513075.1"/>
    <property type="molecule type" value="Genomic_DNA"/>
</dbReference>
<feature type="repeat" description="ANK" evidence="3">
    <location>
        <begin position="687"/>
        <end position="719"/>
    </location>
</feature>
<gene>
    <name evidence="6" type="ORF">TWF506_009238</name>
</gene>
<feature type="region of interest" description="Disordered" evidence="4">
    <location>
        <begin position="1"/>
        <end position="31"/>
    </location>
</feature>
<feature type="repeat" description="ANK" evidence="3">
    <location>
        <begin position="387"/>
        <end position="419"/>
    </location>
</feature>
<dbReference type="Pfam" id="PF12796">
    <property type="entry name" value="Ank_2"/>
    <property type="match status" value="5"/>
</dbReference>
<dbReference type="PROSITE" id="PS50297">
    <property type="entry name" value="ANK_REP_REGION"/>
    <property type="match status" value="11"/>
</dbReference>
<feature type="domain" description="Clr5" evidence="5">
    <location>
        <begin position="40"/>
        <end position="91"/>
    </location>
</feature>
<feature type="repeat" description="ANK" evidence="3">
    <location>
        <begin position="556"/>
        <end position="582"/>
    </location>
</feature>
<feature type="repeat" description="ANK" evidence="3">
    <location>
        <begin position="455"/>
        <end position="487"/>
    </location>
</feature>
<dbReference type="SUPFAM" id="SSF48403">
    <property type="entry name" value="Ankyrin repeat"/>
    <property type="match status" value="2"/>
</dbReference>
<evidence type="ECO:0000256" key="2">
    <source>
        <dbReference type="ARBA" id="ARBA00023043"/>
    </source>
</evidence>
<dbReference type="SMART" id="SM00248">
    <property type="entry name" value="ANK"/>
    <property type="match status" value="15"/>
</dbReference>
<feature type="region of interest" description="Disordered" evidence="4">
    <location>
        <begin position="282"/>
        <end position="315"/>
    </location>
</feature>
<dbReference type="InterPro" id="IPR025676">
    <property type="entry name" value="Clr5_dom"/>
</dbReference>
<comment type="caution">
    <text evidence="6">The sequence shown here is derived from an EMBL/GenBank/DDBJ whole genome shotgun (WGS) entry which is preliminary data.</text>
</comment>
<dbReference type="PANTHER" id="PTHR24198:SF165">
    <property type="entry name" value="ANKYRIN REPEAT-CONTAINING PROTEIN-RELATED"/>
    <property type="match status" value="1"/>
</dbReference>
<feature type="repeat" description="ANK" evidence="3">
    <location>
        <begin position="820"/>
        <end position="843"/>
    </location>
</feature>
<dbReference type="Proteomes" id="UP001307849">
    <property type="component" value="Unassembled WGS sequence"/>
</dbReference>
<evidence type="ECO:0000259" key="5">
    <source>
        <dbReference type="Pfam" id="PF14420"/>
    </source>
</evidence>